<evidence type="ECO:0000256" key="1">
    <source>
        <dbReference type="ARBA" id="ARBA00007637"/>
    </source>
</evidence>
<dbReference type="PANTHER" id="PTHR43000">
    <property type="entry name" value="DTDP-D-GLUCOSE 4,6-DEHYDRATASE-RELATED"/>
    <property type="match status" value="1"/>
</dbReference>
<evidence type="ECO:0000259" key="2">
    <source>
        <dbReference type="Pfam" id="PF01370"/>
    </source>
</evidence>
<proteinExistence type="inferred from homology"/>
<organism evidence="3 4">
    <name type="scientific">Effrenium voratum</name>
    <dbReference type="NCBI Taxonomy" id="2562239"/>
    <lineage>
        <taxon>Eukaryota</taxon>
        <taxon>Sar</taxon>
        <taxon>Alveolata</taxon>
        <taxon>Dinophyceae</taxon>
        <taxon>Suessiales</taxon>
        <taxon>Symbiodiniaceae</taxon>
        <taxon>Effrenium</taxon>
    </lineage>
</organism>
<protein>
    <recommendedName>
        <fullName evidence="2">NAD-dependent epimerase/dehydratase domain-containing protein</fullName>
    </recommendedName>
</protein>
<name>A0AA36HKD3_9DINO</name>
<dbReference type="Gene3D" id="3.40.50.720">
    <property type="entry name" value="NAD(P)-binding Rossmann-like Domain"/>
    <property type="match status" value="1"/>
</dbReference>
<sequence length="385" mass="42246">MSILVTGSAGHLGEALCRHYQEHFPEIPVVGVDRLASPFTTLVLDLSEPSAKEVLAEVFTQRRIGKIFHAATLHKPHVATHTEQAFIAVNIQATQMLLDLAVQHGDGALPGFVFTSTTSTFGHAVPRGALEGCAWIEETVAPIPRNIYGITKIAAEHLCQLAQRNHKLPVAVVRTSRFFLEGDDDDDARASMGDCNLKVNELLYRRGDVADMVSAHLLAMDWAMSSQKKRKMAAAVDSCIFIASAPSPFRPEDVEVLAKSGSDACQHRILERMGEACGCSGAKVAEMYKDLGWQLPHAFDRIYDSRKAQQVLGWAPRYTFASQLSKAHEVWRKKKEVQVATGTDVVSLEYCDLCSPLHVQVGKKSYHEGQAVASAKAKPYPTAER</sequence>
<keyword evidence="4" id="KW-1185">Reference proteome</keyword>
<feature type="domain" description="NAD-dependent epimerase/dehydratase" evidence="2">
    <location>
        <begin position="3"/>
        <end position="225"/>
    </location>
</feature>
<dbReference type="InterPro" id="IPR036291">
    <property type="entry name" value="NAD(P)-bd_dom_sf"/>
</dbReference>
<dbReference type="Pfam" id="PF01370">
    <property type="entry name" value="Epimerase"/>
    <property type="match status" value="1"/>
</dbReference>
<dbReference type="Proteomes" id="UP001178507">
    <property type="component" value="Unassembled WGS sequence"/>
</dbReference>
<accession>A0AA36HKD3</accession>
<evidence type="ECO:0000313" key="4">
    <source>
        <dbReference type="Proteomes" id="UP001178507"/>
    </source>
</evidence>
<dbReference type="EMBL" id="CAUJNA010000002">
    <property type="protein sequence ID" value="CAJ1370132.1"/>
    <property type="molecule type" value="Genomic_DNA"/>
</dbReference>
<dbReference type="CDD" id="cd08946">
    <property type="entry name" value="SDR_e"/>
    <property type="match status" value="1"/>
</dbReference>
<evidence type="ECO:0000313" key="3">
    <source>
        <dbReference type="EMBL" id="CAJ1370132.1"/>
    </source>
</evidence>
<comment type="caution">
    <text evidence="3">The sequence shown here is derived from an EMBL/GenBank/DDBJ whole genome shotgun (WGS) entry which is preliminary data.</text>
</comment>
<dbReference type="InterPro" id="IPR001509">
    <property type="entry name" value="Epimerase_deHydtase"/>
</dbReference>
<comment type="similarity">
    <text evidence="1">Belongs to the NAD(P)-dependent epimerase/dehydratase family.</text>
</comment>
<gene>
    <name evidence="3" type="ORF">EVOR1521_LOCUS773</name>
</gene>
<dbReference type="SUPFAM" id="SSF51735">
    <property type="entry name" value="NAD(P)-binding Rossmann-fold domains"/>
    <property type="match status" value="1"/>
</dbReference>
<reference evidence="3" key="1">
    <citation type="submission" date="2023-08" db="EMBL/GenBank/DDBJ databases">
        <authorList>
            <person name="Chen Y."/>
            <person name="Shah S."/>
            <person name="Dougan E. K."/>
            <person name="Thang M."/>
            <person name="Chan C."/>
        </authorList>
    </citation>
    <scope>NUCLEOTIDE SEQUENCE</scope>
</reference>
<dbReference type="AlphaFoldDB" id="A0AA36HKD3"/>